<evidence type="ECO:0000256" key="2">
    <source>
        <dbReference type="SAM" id="Phobius"/>
    </source>
</evidence>
<organism evidence="4">
    <name type="scientific">Myoviridae sp. ct17M4</name>
    <dbReference type="NCBI Taxonomy" id="2825016"/>
    <lineage>
        <taxon>Viruses</taxon>
        <taxon>Duplodnaviria</taxon>
        <taxon>Heunggongvirae</taxon>
        <taxon>Uroviricota</taxon>
        <taxon>Caudoviricetes</taxon>
    </lineage>
</organism>
<keyword evidence="2" id="KW-1133">Transmembrane helix</keyword>
<feature type="transmembrane region" description="Helical" evidence="2">
    <location>
        <begin position="400"/>
        <end position="429"/>
    </location>
</feature>
<dbReference type="Pfam" id="PF20155">
    <property type="entry name" value="TMP_3"/>
    <property type="match status" value="1"/>
</dbReference>
<keyword evidence="1" id="KW-1188">Viral release from host cell</keyword>
<evidence type="ECO:0000256" key="1">
    <source>
        <dbReference type="ARBA" id="ARBA00022465"/>
    </source>
</evidence>
<accession>A0A8S5TVB2</accession>
<feature type="transmembrane region" description="Helical" evidence="2">
    <location>
        <begin position="366"/>
        <end position="394"/>
    </location>
</feature>
<protein>
    <submittedName>
        <fullName evidence="4">Tail length tape measure protein</fullName>
    </submittedName>
</protein>
<name>A0A8S5TVB2_9CAUD</name>
<keyword evidence="2" id="KW-0812">Transmembrane</keyword>
<evidence type="ECO:0000259" key="3">
    <source>
        <dbReference type="Pfam" id="PF20155"/>
    </source>
</evidence>
<feature type="transmembrane region" description="Helical" evidence="2">
    <location>
        <begin position="478"/>
        <end position="505"/>
    </location>
</feature>
<dbReference type="GO" id="GO:0098003">
    <property type="term" value="P:viral tail assembly"/>
    <property type="evidence" value="ECO:0007669"/>
    <property type="project" value="UniProtKB-KW"/>
</dbReference>
<dbReference type="EMBL" id="BK015938">
    <property type="protein sequence ID" value="DAF86146.1"/>
    <property type="molecule type" value="Genomic_DNA"/>
</dbReference>
<dbReference type="InterPro" id="IPR013491">
    <property type="entry name" value="Tape_meas_N"/>
</dbReference>
<keyword evidence="1" id="KW-1245">Viral tail assembly</keyword>
<proteinExistence type="predicted"/>
<evidence type="ECO:0000313" key="4">
    <source>
        <dbReference type="EMBL" id="DAF86146.1"/>
    </source>
</evidence>
<sequence>MIVRKLITMIAFQVNKRGLNTATSATSRIKQALGGIGGASASAGASFSRSAAAMSASASRVTSGLSQIKSSLSGIAGSLGPIAGAMAAAFSVSAIKSAADDMMNLDGRLRTVTADEQERFDVEQQLYEMSMQNRQSLDSMGDLYYKVARAAQRFGVSQEDSMRVTDVVSKALTVGGASAQEASATILQLGQALSSGVLQGDELHSLDENASLLMQHVADNMGVTIGQLKQMGSQGQLTSEKVIQAILQSGDAIDKEFGQMPMTIGQAQTKIENDWKYFIQKVENDTGAFSRIASSIDQTFGELFEDLYDFEYLLTAPADERSSDQFKQMQEAHPFLARAAEDLQIIVEKMSYLADSTGIDNLIMKAALAAGAIAAIGGVLAIVGSAVSAVIGVFSGLFSIVSGVAGFILSASWPVIAAIAAVAAAIYFVKENWDTLITWFQPGLALMQAGLELLANAWNDICPFIEKELPLLEAVANLVGGVIVGALTVLLTVASGVFATIALLIRGVAAGLEQVAEFIQWCADGLNTLIDKAKEFLGMSGELNAHNSALERMTSNAYSYSMTQSNTFSGYSAEDAGSTANYLLGGGQTQFFPYG</sequence>
<dbReference type="NCBIfam" id="TIGR02675">
    <property type="entry name" value="tape_meas_nterm"/>
    <property type="match status" value="1"/>
</dbReference>
<reference evidence="4" key="1">
    <citation type="journal article" date="2021" name="Proc. Natl. Acad. Sci. U.S.A.">
        <title>A Catalog of Tens of Thousands of Viruses from Human Metagenomes Reveals Hidden Associations with Chronic Diseases.</title>
        <authorList>
            <person name="Tisza M.J."/>
            <person name="Buck C.B."/>
        </authorList>
    </citation>
    <scope>NUCLEOTIDE SEQUENCE</scope>
    <source>
        <strain evidence="4">Ct17M4</strain>
    </source>
</reference>
<keyword evidence="2" id="KW-0472">Membrane</keyword>
<feature type="domain" description="Tape measure protein N-terminal" evidence="3">
    <location>
        <begin position="95"/>
        <end position="283"/>
    </location>
</feature>